<dbReference type="PANTHER" id="PTHR37308">
    <property type="entry name" value="INTEGRAL MEMBRANE PROTEIN"/>
    <property type="match status" value="1"/>
</dbReference>
<dbReference type="Proteomes" id="UP000236199">
    <property type="component" value="Unassembled WGS sequence"/>
</dbReference>
<keyword evidence="1" id="KW-1133">Transmembrane helix</keyword>
<reference evidence="2 3" key="1">
    <citation type="submission" date="2013-12" db="EMBL/GenBank/DDBJ databases">
        <title>Comparative genomics of Petrotoga isolates.</title>
        <authorList>
            <person name="Nesbo C.L."/>
            <person name="Charchuk R."/>
            <person name="Chow K."/>
        </authorList>
    </citation>
    <scope>NUCLEOTIDE SEQUENCE [LARGE SCALE GENOMIC DNA]</scope>
    <source>
        <strain evidence="2 3">DSM 10691</strain>
    </source>
</reference>
<evidence type="ECO:0000313" key="3">
    <source>
        <dbReference type="Proteomes" id="UP000236199"/>
    </source>
</evidence>
<evidence type="ECO:0000256" key="1">
    <source>
        <dbReference type="SAM" id="Phobius"/>
    </source>
</evidence>
<dbReference type="InterPro" id="IPR007163">
    <property type="entry name" value="VCA0040-like"/>
</dbReference>
<feature type="transmembrane region" description="Helical" evidence="1">
    <location>
        <begin position="126"/>
        <end position="144"/>
    </location>
</feature>
<feature type="transmembrane region" description="Helical" evidence="1">
    <location>
        <begin position="196"/>
        <end position="215"/>
    </location>
</feature>
<dbReference type="AlphaFoldDB" id="A0A2K1P895"/>
<comment type="caution">
    <text evidence="2">The sequence shown here is derived from an EMBL/GenBank/DDBJ whole genome shotgun (WGS) entry which is preliminary data.</text>
</comment>
<feature type="transmembrane region" description="Helical" evidence="1">
    <location>
        <begin position="156"/>
        <end position="184"/>
    </location>
</feature>
<feature type="transmembrane region" description="Helical" evidence="1">
    <location>
        <begin position="252"/>
        <end position="270"/>
    </location>
</feature>
<keyword evidence="3" id="KW-1185">Reference proteome</keyword>
<feature type="transmembrane region" description="Helical" evidence="1">
    <location>
        <begin position="36"/>
        <end position="53"/>
    </location>
</feature>
<sequence length="278" mass="31027">MKKKNLLIPLYGVFMGISDSIPGVSGATIALILGIYENFISAWSFVFTNLFNFKTLTKSRELRFLIMLYIGVFLGMFSTLGFIDFLINNYQTSVFSFFSGLIIGSIFFLGSDLFKNVDFKNTHKSKYVSFFISAAIGFLVAFYISGAQFLLEQHGFLIIFSSGFLAISAMIVPGISGAYVLLLLNQYSYIVKAVNDFNFSVLITFVLGIVLGLASMSRLLKWVLDKFYLATMFFLMGLMVGGLRAPISKIENFVSFLIFGLVGATVIVIIERFGRNNR</sequence>
<dbReference type="PANTHER" id="PTHR37308:SF1">
    <property type="entry name" value="POLYPRENYL-PHOSPHATE TRANSPORTER"/>
    <property type="match status" value="1"/>
</dbReference>
<keyword evidence="1" id="KW-0472">Membrane</keyword>
<dbReference type="EMBL" id="AZRM01000045">
    <property type="protein sequence ID" value="PNR99018.1"/>
    <property type="molecule type" value="Genomic_DNA"/>
</dbReference>
<name>A0A2K1P895_9BACT</name>
<protein>
    <recommendedName>
        <fullName evidence="4">DUF368 domain-containing protein</fullName>
    </recommendedName>
</protein>
<dbReference type="RefSeq" id="WP_169926360.1">
    <property type="nucleotide sequence ID" value="NZ_AZRM01000045.1"/>
</dbReference>
<feature type="transmembrane region" description="Helical" evidence="1">
    <location>
        <begin position="227"/>
        <end position="245"/>
    </location>
</feature>
<feature type="transmembrane region" description="Helical" evidence="1">
    <location>
        <begin position="65"/>
        <end position="87"/>
    </location>
</feature>
<dbReference type="Pfam" id="PF04018">
    <property type="entry name" value="VCA0040-like"/>
    <property type="match status" value="1"/>
</dbReference>
<evidence type="ECO:0000313" key="2">
    <source>
        <dbReference type="EMBL" id="PNR99018.1"/>
    </source>
</evidence>
<accession>A0A2K1P895</accession>
<organism evidence="2 3">
    <name type="scientific">Petrotoga miotherma DSM 10691</name>
    <dbReference type="NCBI Taxonomy" id="1434326"/>
    <lineage>
        <taxon>Bacteria</taxon>
        <taxon>Thermotogati</taxon>
        <taxon>Thermotogota</taxon>
        <taxon>Thermotogae</taxon>
        <taxon>Petrotogales</taxon>
        <taxon>Petrotogaceae</taxon>
        <taxon>Petrotoga</taxon>
    </lineage>
</organism>
<gene>
    <name evidence="2" type="ORF">X928_08690</name>
</gene>
<feature type="transmembrane region" description="Helical" evidence="1">
    <location>
        <begin position="93"/>
        <end position="114"/>
    </location>
</feature>
<proteinExistence type="predicted"/>
<keyword evidence="1" id="KW-0812">Transmembrane</keyword>
<evidence type="ECO:0008006" key="4">
    <source>
        <dbReference type="Google" id="ProtNLM"/>
    </source>
</evidence>